<evidence type="ECO:0000256" key="2">
    <source>
        <dbReference type="ARBA" id="ARBA00010186"/>
    </source>
</evidence>
<dbReference type="Pfam" id="PF04097">
    <property type="entry name" value="Nic96"/>
    <property type="match status" value="1"/>
</dbReference>
<dbReference type="OrthoDB" id="1918363at2759"/>
<dbReference type="AlphaFoldDB" id="A0A4T0WY65"/>
<dbReference type="PANTHER" id="PTHR11225">
    <property type="entry name" value="NUCLEAR PORE COMPLEX PROTEIN NUP93 NUCLEOPORIN NUP93 DEAD EYE PROTEIN"/>
    <property type="match status" value="1"/>
</dbReference>
<reference evidence="5 6" key="1">
    <citation type="journal article" date="2019" name="Front. Genet.">
        <title>Whole-Genome Sequencing of the Opportunistic Yeast Pathogen Candida inconspicua Uncovers Its Hybrid Origin.</title>
        <authorList>
            <person name="Mixao V."/>
            <person name="Hansen A.P."/>
            <person name="Saus E."/>
            <person name="Boekhout T."/>
            <person name="Lass-Florl C."/>
            <person name="Gabaldon T."/>
        </authorList>
    </citation>
    <scope>NUCLEOTIDE SEQUENCE [LARGE SCALE GENOMIC DNA]</scope>
    <source>
        <strain evidence="5 6">CBS 180</strain>
    </source>
</reference>
<dbReference type="GO" id="GO:0005643">
    <property type="term" value="C:nuclear pore"/>
    <property type="evidence" value="ECO:0007669"/>
    <property type="project" value="UniProtKB-SubCell"/>
</dbReference>
<keyword evidence="4" id="KW-0813">Transport</keyword>
<dbReference type="GO" id="GO:0016973">
    <property type="term" value="P:poly(A)+ mRNA export from nucleus"/>
    <property type="evidence" value="ECO:0007669"/>
    <property type="project" value="TreeGrafter"/>
</dbReference>
<dbReference type="STRING" id="52247.A0A4T0WY65"/>
<dbReference type="GO" id="GO:0006606">
    <property type="term" value="P:protein import into nucleus"/>
    <property type="evidence" value="ECO:0007669"/>
    <property type="project" value="TreeGrafter"/>
</dbReference>
<proteinExistence type="inferred from homology"/>
<dbReference type="InterPro" id="IPR007231">
    <property type="entry name" value="Nucleoporin_int_Nup93/Nic96"/>
</dbReference>
<dbReference type="PANTHER" id="PTHR11225:SF4">
    <property type="entry name" value="NUCLEAR PORE COMPLEX PROTEIN NUP93"/>
    <property type="match status" value="1"/>
</dbReference>
<dbReference type="GO" id="GO:0017056">
    <property type="term" value="F:structural constituent of nuclear pore"/>
    <property type="evidence" value="ECO:0007669"/>
    <property type="project" value="InterPro"/>
</dbReference>
<evidence type="ECO:0000313" key="6">
    <source>
        <dbReference type="Proteomes" id="UP000307173"/>
    </source>
</evidence>
<evidence type="ECO:0000256" key="4">
    <source>
        <dbReference type="RuleBase" id="RU364035"/>
    </source>
</evidence>
<comment type="subcellular location">
    <subcellularLocation>
        <location evidence="1">Nucleus envelope</location>
    </subcellularLocation>
    <subcellularLocation>
        <location evidence="4">Nucleus</location>
        <location evidence="4">Nuclear pore complex</location>
    </subcellularLocation>
</comment>
<comment type="similarity">
    <text evidence="2 4">Belongs to the nucleoporin interacting component (NIC) family.</text>
</comment>
<keyword evidence="4" id="KW-0811">Translocation</keyword>
<sequence length="918" mass="106574">MTAVSKEVFVEDKSLASALNELVQSSRNLPRRINDIEPLHLSLNEIKRRAYILRKFNKEGSDKNLYTKAHYLLLGKGVTIEDIETDIDSLEKAVKSRKLNCQVKDVLYQPHAVKPSNLETYLYKKKDEDILANIENSLFVAANDFDKFVNSNVNLDWKQKKRELSESLSSIVKREGSPDKKVKKYTQKELIERQLTWGVKKSKSLISNNFNFKDVKSAKQLDSVVNPNISYSLRKKFEVNAEVVYDLNEARQRNEWYKIATVFSNLYKNDIIGEAFVILRNFCEGEEDLIDDSKRMNRFLKATNSNLKERESIKFHENIVFNSRKYLEKQFRDYLEELYSMKTLGQTNYDQDKFLTPNTDKVINFINLTLKNKQGKWKTDHLTIVNGVPLWAVLFYLLRAGCYEECVVFVRKNSDSFQKLEKSFPFYLKMYCENERHELSGDIGGRIRNEFNKYMKNSTKNIDPFRYGVYKLIGKCDLAKKSLPDIPLSIEDWLWVNLSLIKEESDNVDEFNEENVGDSYRLVELQKLVLEYGSEGFDISNKNPMYLSALLLVGLYADSIKHLMLADEIDAVHLGIVLAYYGLLRMSHGDEVDKDELLIKDPEGFKVVNYARMIGQYVKKFKISDPRVACEYLLLVNIDNDESSSLLCQESIRDLVLESREYVLLLGKINSDGTRVSGIVEERRVLLGVSDLTIYLHNISERAAQMAYDEGRSFDCILLYQLSEEYNTVVEIINKVISDCILSIDIIHGNYNDEINVSISMGEKIYKLYSSSTIISPKVSVKNIDNLHKLLKIWEIVREFLSNDNFRSDLKLFEKIREIELIPKDSSMSTMRIFVNNIENFDECLSKQIPNLLIINMIIVKRLISMNEFRSNESENSEKLGIDELREQARACVVFAGLMKRRMPREIYEMLISLEMDI</sequence>
<keyword evidence="3 4" id="KW-0539">Nucleus</keyword>
<dbReference type="Proteomes" id="UP000307173">
    <property type="component" value="Unassembled WGS sequence"/>
</dbReference>
<dbReference type="EMBL" id="SELW01000582">
    <property type="protein sequence ID" value="TID20349.1"/>
    <property type="molecule type" value="Genomic_DNA"/>
</dbReference>
<gene>
    <name evidence="5" type="ORF">CANINC_003642</name>
</gene>
<protein>
    <recommendedName>
        <fullName evidence="4">Nuclear pore protein</fullName>
    </recommendedName>
</protein>
<keyword evidence="4" id="KW-0906">Nuclear pore complex</keyword>
<comment type="caution">
    <text evidence="5">The sequence shown here is derived from an EMBL/GenBank/DDBJ whole genome shotgun (WGS) entry which is preliminary data.</text>
</comment>
<keyword evidence="6" id="KW-1185">Reference proteome</keyword>
<evidence type="ECO:0000313" key="5">
    <source>
        <dbReference type="EMBL" id="TID20349.1"/>
    </source>
</evidence>
<keyword evidence="4" id="KW-0472">Membrane</keyword>
<accession>A0A4T0WY65</accession>
<organism evidence="5 6">
    <name type="scientific">Pichia inconspicua</name>
    <dbReference type="NCBI Taxonomy" id="52247"/>
    <lineage>
        <taxon>Eukaryota</taxon>
        <taxon>Fungi</taxon>
        <taxon>Dikarya</taxon>
        <taxon>Ascomycota</taxon>
        <taxon>Saccharomycotina</taxon>
        <taxon>Pichiomycetes</taxon>
        <taxon>Pichiales</taxon>
        <taxon>Pichiaceae</taxon>
        <taxon>Pichia</taxon>
    </lineage>
</organism>
<keyword evidence="4" id="KW-0653">Protein transport</keyword>
<name>A0A4T0WY65_9ASCO</name>
<evidence type="ECO:0000256" key="1">
    <source>
        <dbReference type="ARBA" id="ARBA00004259"/>
    </source>
</evidence>
<evidence type="ECO:0000256" key="3">
    <source>
        <dbReference type="ARBA" id="ARBA00023242"/>
    </source>
</evidence>
<keyword evidence="4" id="KW-0509">mRNA transport</keyword>